<dbReference type="Pfam" id="PF19494">
    <property type="entry name" value="DUF6029"/>
    <property type="match status" value="1"/>
</dbReference>
<accession>A0ABX5PUD7</accession>
<sequence length="548" mass="60435">MKNLLFIALAIGCASISLAQNGTFTGGFESNTQWYQDDSGLDNDGDGIGITAPQDQLRSNNYFKLNYNYGKFTVGAQYEMYQPSPLLGYFPGYADNGIATFFANFKHKNLDITAGNFYDQFGSGLIYRSWEDHTLGVDNSIRGVRVNYQFTDYLAATGFSGNQRAAFELSEGTVQGVNTELDLGTALDLETSINVGASYVGRYQQSTSPDPDFPATVNAYSIRSDVYMNALNFGFEYVYKEPDAFILGGNALNGNYSDGRAFLFTVGYAVPGLGVNAVFRSLENMGFYSDREQQGNAFLQQTINFIPGYTKQSSYAVSNIYVYAPQALLSPAENKAGEIGGQLDVVYTAKKGSFLGGKKGTTFSFNYSNWSGLDAEFDVPNNTYEASLFSRGERYFEEYSLEVYKKLSDRFSAKITGTQTYYDGIIIEGATFRLNGTAIVGDFLYELEDGKSVRLDLQHLSADADRGNWAAATLEYAFSSSLSIYALDLYNYDETDIHYYSVGGSYTKGRSRIAFNYGRQRGGLICVGGVCRFVPENTGFTLNLSTTF</sequence>
<dbReference type="Proteomes" id="UP000248584">
    <property type="component" value="Unassembled WGS sequence"/>
</dbReference>
<evidence type="ECO:0000313" key="2">
    <source>
        <dbReference type="EMBL" id="PZX36888.1"/>
    </source>
</evidence>
<dbReference type="RefSeq" id="WP_015362482.1">
    <property type="nucleotide sequence ID" value="NZ_QKZR01000008.1"/>
</dbReference>
<protein>
    <recommendedName>
        <fullName evidence="4">DUF5723 domain-containing protein</fullName>
    </recommendedName>
</protein>
<keyword evidence="3" id="KW-1185">Reference proteome</keyword>
<organism evidence="2 3">
    <name type="scientific">Nonlabens dokdonensis</name>
    <dbReference type="NCBI Taxonomy" id="328515"/>
    <lineage>
        <taxon>Bacteria</taxon>
        <taxon>Pseudomonadati</taxon>
        <taxon>Bacteroidota</taxon>
        <taxon>Flavobacteriia</taxon>
        <taxon>Flavobacteriales</taxon>
        <taxon>Flavobacteriaceae</taxon>
        <taxon>Nonlabens</taxon>
    </lineage>
</organism>
<evidence type="ECO:0008006" key="4">
    <source>
        <dbReference type="Google" id="ProtNLM"/>
    </source>
</evidence>
<feature type="chain" id="PRO_5047466491" description="DUF5723 domain-containing protein" evidence="1">
    <location>
        <begin position="20"/>
        <end position="548"/>
    </location>
</feature>
<reference evidence="2 3" key="1">
    <citation type="submission" date="2018-06" db="EMBL/GenBank/DDBJ databases">
        <title>Genomic Encyclopedia of Archaeal and Bacterial Type Strains, Phase II (KMG-II): from individual species to whole genera.</title>
        <authorList>
            <person name="Goeker M."/>
        </authorList>
    </citation>
    <scope>NUCLEOTIDE SEQUENCE [LARGE SCALE GENOMIC DNA]</scope>
    <source>
        <strain evidence="2 3">DSM 17205</strain>
    </source>
</reference>
<dbReference type="EMBL" id="QKZR01000008">
    <property type="protein sequence ID" value="PZX36888.1"/>
    <property type="molecule type" value="Genomic_DNA"/>
</dbReference>
<name>A0ABX5PUD7_9FLAO</name>
<gene>
    <name evidence="2" type="ORF">LX97_03353</name>
</gene>
<feature type="signal peptide" evidence="1">
    <location>
        <begin position="1"/>
        <end position="19"/>
    </location>
</feature>
<evidence type="ECO:0000313" key="3">
    <source>
        <dbReference type="Proteomes" id="UP000248584"/>
    </source>
</evidence>
<proteinExistence type="predicted"/>
<keyword evidence="1" id="KW-0732">Signal</keyword>
<comment type="caution">
    <text evidence="2">The sequence shown here is derived from an EMBL/GenBank/DDBJ whole genome shotgun (WGS) entry which is preliminary data.</text>
</comment>
<evidence type="ECO:0000256" key="1">
    <source>
        <dbReference type="SAM" id="SignalP"/>
    </source>
</evidence>
<dbReference type="InterPro" id="IPR046070">
    <property type="entry name" value="DUF6029"/>
</dbReference>